<dbReference type="Gene3D" id="3.40.190.10">
    <property type="entry name" value="Periplasmic binding protein-like II"/>
    <property type="match status" value="1"/>
</dbReference>
<feature type="domain" description="Solute-binding protein family 5" evidence="4">
    <location>
        <begin position="72"/>
        <end position="418"/>
    </location>
</feature>
<keyword evidence="6" id="KW-1185">Reference proteome</keyword>
<evidence type="ECO:0000313" key="5">
    <source>
        <dbReference type="EMBL" id="WMY76085.1"/>
    </source>
</evidence>
<dbReference type="InterPro" id="IPR039424">
    <property type="entry name" value="SBP_5"/>
</dbReference>
<accession>A0ABY9SFU1</accession>
<evidence type="ECO:0000256" key="1">
    <source>
        <dbReference type="ARBA" id="ARBA00005695"/>
    </source>
</evidence>
<evidence type="ECO:0000259" key="4">
    <source>
        <dbReference type="Pfam" id="PF00496"/>
    </source>
</evidence>
<evidence type="ECO:0000313" key="6">
    <source>
        <dbReference type="Proteomes" id="UP001246690"/>
    </source>
</evidence>
<dbReference type="PANTHER" id="PTHR30290:SF38">
    <property type="entry name" value="D,D-DIPEPTIDE-BINDING PERIPLASMIC PROTEIN DDPA-RELATED"/>
    <property type="match status" value="1"/>
</dbReference>
<dbReference type="EMBL" id="CP133838">
    <property type="protein sequence ID" value="WMY76085.1"/>
    <property type="molecule type" value="Genomic_DNA"/>
</dbReference>
<organism evidence="5 6">
    <name type="scientific">Buttiauxella selenatireducens</name>
    <dbReference type="NCBI Taxonomy" id="3073902"/>
    <lineage>
        <taxon>Bacteria</taxon>
        <taxon>Pseudomonadati</taxon>
        <taxon>Pseudomonadota</taxon>
        <taxon>Gammaproteobacteria</taxon>
        <taxon>Enterobacterales</taxon>
        <taxon>Enterobacteriaceae</taxon>
        <taxon>Buttiauxella</taxon>
    </lineage>
</organism>
<keyword evidence="2 3" id="KW-0732">Signal</keyword>
<reference evidence="5 6" key="1">
    <citation type="submission" date="2023-09" db="EMBL/GenBank/DDBJ databases">
        <title>Buttiauxella selenatireducens sp. nov., isolated from the rhizosphere of Cardamine hupingshanesis.</title>
        <authorList>
            <person name="Zhang S."/>
            <person name="Xu Z."/>
            <person name="Wang H."/>
            <person name="Guo Y."/>
        </authorList>
    </citation>
    <scope>NUCLEOTIDE SEQUENCE [LARGE SCALE GENOMIC DNA]</scope>
    <source>
        <strain evidence="5 6">R73</strain>
    </source>
</reference>
<feature type="signal peptide" evidence="3">
    <location>
        <begin position="1"/>
        <end position="20"/>
    </location>
</feature>
<dbReference type="InterPro" id="IPR000914">
    <property type="entry name" value="SBP_5_dom"/>
</dbReference>
<dbReference type="RefSeq" id="WP_309878516.1">
    <property type="nucleotide sequence ID" value="NZ_CP133838.1"/>
</dbReference>
<dbReference type="CDD" id="cd08502">
    <property type="entry name" value="PBP2_NikA_DppA_OppA_like_16"/>
    <property type="match status" value="1"/>
</dbReference>
<dbReference type="PIRSF" id="PIRSF002741">
    <property type="entry name" value="MppA"/>
    <property type="match status" value="1"/>
</dbReference>
<dbReference type="SUPFAM" id="SSF53850">
    <property type="entry name" value="Periplasmic binding protein-like II"/>
    <property type="match status" value="1"/>
</dbReference>
<sequence>MLAKLALLSLFITTSMSAVAAPTPMPEKGGVINVAIIGEPPTLDPMASTTDLVGTISQHIFETLYTFDARWQIVPLLADALPTISDEGKTYLIPLRKGVTFHDGSPMTAQDVVASLQRWESIASRGRQTATLITDISAPDENSVKITLKTPYAPLLALLSLNNSAAVILPQAEAKQNPLTTFTGTGPYQLKAHKPDQYIQLVRYDGYHGREGEPQGYGGARKQYLDEIRFVPVPDPNTRIEGAVSGQFSYVDSLPVESFNRIKSGKDRPVVLKPMGWPVFVMNTKQGVTANLKIRQAIQAALVPQDMLAAAFGSPEFFEVDGAMYPKGNIWHTEAGTEAYKPAGDMAKAQSLLREANYQGQTLRILTSRQYEFHYKMAQVAQAYLEAAGFKVKLDVQEWASLTQNRANPEKWDIYISHSPFLPDPSLSGVMSDTSPGWWTSDKKHAALTAFNSETDATKRVALWANVQTVINEEVPIYKVGNFNSLSAQAPVLQGVTPAPWPYFWNAWLAK</sequence>
<proteinExistence type="inferred from homology"/>
<dbReference type="InterPro" id="IPR030678">
    <property type="entry name" value="Peptide/Ni-bd"/>
</dbReference>
<dbReference type="Gene3D" id="3.10.105.10">
    <property type="entry name" value="Dipeptide-binding Protein, Domain 3"/>
    <property type="match status" value="1"/>
</dbReference>
<dbReference type="PANTHER" id="PTHR30290">
    <property type="entry name" value="PERIPLASMIC BINDING COMPONENT OF ABC TRANSPORTER"/>
    <property type="match status" value="1"/>
</dbReference>
<evidence type="ECO:0000256" key="2">
    <source>
        <dbReference type="ARBA" id="ARBA00022729"/>
    </source>
</evidence>
<protein>
    <submittedName>
        <fullName evidence="5">ABC transporter substrate-binding protein</fullName>
    </submittedName>
</protein>
<comment type="similarity">
    <text evidence="1">Belongs to the bacterial solute-binding protein 5 family.</text>
</comment>
<feature type="chain" id="PRO_5047549627" evidence="3">
    <location>
        <begin position="21"/>
        <end position="511"/>
    </location>
</feature>
<gene>
    <name evidence="5" type="ORF">RHD99_09185</name>
</gene>
<evidence type="ECO:0000256" key="3">
    <source>
        <dbReference type="SAM" id="SignalP"/>
    </source>
</evidence>
<dbReference type="Proteomes" id="UP001246690">
    <property type="component" value="Chromosome"/>
</dbReference>
<dbReference type="Pfam" id="PF00496">
    <property type="entry name" value="SBP_bac_5"/>
    <property type="match status" value="1"/>
</dbReference>
<name>A0ABY9SFU1_9ENTR</name>